<dbReference type="EMBL" id="OZ075140">
    <property type="protein sequence ID" value="CAL5024556.1"/>
    <property type="molecule type" value="Genomic_DNA"/>
</dbReference>
<keyword evidence="8 11" id="KW-0067">ATP-binding</keyword>
<keyword evidence="2 12" id="KW-0723">Serine/threonine-protein kinase</keyword>
<proteinExistence type="inferred from homology"/>
<dbReference type="EC" id="2.7.11.1" evidence="1"/>
<feature type="region of interest" description="Disordered" evidence="13">
    <location>
        <begin position="302"/>
        <end position="341"/>
    </location>
</feature>
<evidence type="ECO:0000256" key="4">
    <source>
        <dbReference type="ARBA" id="ARBA00022679"/>
    </source>
</evidence>
<feature type="binding site" evidence="11">
    <location>
        <position position="33"/>
    </location>
    <ligand>
        <name>ATP</name>
        <dbReference type="ChEBI" id="CHEBI:30616"/>
    </ligand>
</feature>
<evidence type="ECO:0000256" key="12">
    <source>
        <dbReference type="RuleBase" id="RU000304"/>
    </source>
</evidence>
<keyword evidence="6 11" id="KW-0547">Nucleotide-binding</keyword>
<evidence type="ECO:0000256" key="7">
    <source>
        <dbReference type="ARBA" id="ARBA00022777"/>
    </source>
</evidence>
<evidence type="ECO:0000313" key="15">
    <source>
        <dbReference type="EMBL" id="CAL5024556.1"/>
    </source>
</evidence>
<evidence type="ECO:0000256" key="11">
    <source>
        <dbReference type="PROSITE-ProRule" id="PRU10141"/>
    </source>
</evidence>
<keyword evidence="5" id="KW-0938">Abscisic acid signaling pathway</keyword>
<keyword evidence="4" id="KW-0808">Transferase</keyword>
<evidence type="ECO:0000256" key="6">
    <source>
        <dbReference type="ARBA" id="ARBA00022741"/>
    </source>
</evidence>
<dbReference type="AlphaFoldDB" id="A0ABC9CQS9"/>
<dbReference type="PROSITE" id="PS50011">
    <property type="entry name" value="PROTEIN_KINASE_DOM"/>
    <property type="match status" value="1"/>
</dbReference>
<dbReference type="GO" id="GO:0004674">
    <property type="term" value="F:protein serine/threonine kinase activity"/>
    <property type="evidence" value="ECO:0007669"/>
    <property type="project" value="UniProtKB-KW"/>
</dbReference>
<evidence type="ECO:0000256" key="13">
    <source>
        <dbReference type="SAM" id="MobiDB-lite"/>
    </source>
</evidence>
<dbReference type="FunFam" id="3.30.200.20:FF:000045">
    <property type="entry name" value="Serine/threonine-protein kinase SRK2E"/>
    <property type="match status" value="1"/>
</dbReference>
<reference evidence="15 16" key="2">
    <citation type="submission" date="2024-10" db="EMBL/GenBank/DDBJ databases">
        <authorList>
            <person name="Ryan C."/>
        </authorList>
    </citation>
    <scope>NUCLEOTIDE SEQUENCE [LARGE SCALE GENOMIC DNA]</scope>
</reference>
<evidence type="ECO:0000256" key="3">
    <source>
        <dbReference type="ARBA" id="ARBA00022553"/>
    </source>
</evidence>
<evidence type="ECO:0000313" key="16">
    <source>
        <dbReference type="Proteomes" id="UP001497457"/>
    </source>
</evidence>
<evidence type="ECO:0000259" key="14">
    <source>
        <dbReference type="PROSITE" id="PS50011"/>
    </source>
</evidence>
<keyword evidence="3" id="KW-0597">Phosphoprotein</keyword>
<dbReference type="GO" id="GO:0005524">
    <property type="term" value="F:ATP binding"/>
    <property type="evidence" value="ECO:0007669"/>
    <property type="project" value="UniProtKB-UniRule"/>
</dbReference>
<keyword evidence="7" id="KW-0418">Kinase</keyword>
<evidence type="ECO:0000256" key="1">
    <source>
        <dbReference type="ARBA" id="ARBA00012513"/>
    </source>
</evidence>
<feature type="compositionally biased region" description="Basic and acidic residues" evidence="13">
    <location>
        <begin position="304"/>
        <end position="313"/>
    </location>
</feature>
<dbReference type="Gene3D" id="3.30.200.20">
    <property type="entry name" value="Phosphorylase Kinase, domain 1"/>
    <property type="match status" value="1"/>
</dbReference>
<dbReference type="InterPro" id="IPR000719">
    <property type="entry name" value="Prot_kinase_dom"/>
</dbReference>
<keyword evidence="16" id="KW-1185">Reference proteome</keyword>
<evidence type="ECO:0000256" key="10">
    <source>
        <dbReference type="ARBA" id="ARBA00048679"/>
    </source>
</evidence>
<dbReference type="InterPro" id="IPR008271">
    <property type="entry name" value="Ser/Thr_kinase_AS"/>
</dbReference>
<accession>A0ABC9CQS9</accession>
<feature type="region of interest" description="Disordered" evidence="13">
    <location>
        <begin position="422"/>
        <end position="455"/>
    </location>
</feature>
<organism evidence="15 16">
    <name type="scientific">Urochloa decumbens</name>
    <dbReference type="NCBI Taxonomy" id="240449"/>
    <lineage>
        <taxon>Eukaryota</taxon>
        <taxon>Viridiplantae</taxon>
        <taxon>Streptophyta</taxon>
        <taxon>Embryophyta</taxon>
        <taxon>Tracheophyta</taxon>
        <taxon>Spermatophyta</taxon>
        <taxon>Magnoliopsida</taxon>
        <taxon>Liliopsida</taxon>
        <taxon>Poales</taxon>
        <taxon>Poaceae</taxon>
        <taxon>PACMAD clade</taxon>
        <taxon>Panicoideae</taxon>
        <taxon>Panicodae</taxon>
        <taxon>Paniceae</taxon>
        <taxon>Melinidinae</taxon>
        <taxon>Urochloa</taxon>
    </lineage>
</organism>
<dbReference type="GO" id="GO:0009738">
    <property type="term" value="P:abscisic acid-activated signaling pathway"/>
    <property type="evidence" value="ECO:0007669"/>
    <property type="project" value="UniProtKB-KW"/>
</dbReference>
<dbReference type="PROSITE" id="PS00108">
    <property type="entry name" value="PROTEIN_KINASE_ST"/>
    <property type="match status" value="1"/>
</dbReference>
<dbReference type="Pfam" id="PF00069">
    <property type="entry name" value="Pkinase"/>
    <property type="match status" value="1"/>
</dbReference>
<gene>
    <name evidence="15" type="ORF">URODEC1_LOCUS77582</name>
</gene>
<feature type="domain" description="Protein kinase" evidence="14">
    <location>
        <begin position="4"/>
        <end position="286"/>
    </location>
</feature>
<sequence length="473" mass="54003">MERYEPVREIGAGNFGVAKLMRNKETRELVAMKFIERGNRIDENVFREIVNHRSLRHPNIIRFKEVVLTPTHLAIVMEYAAGGELFERICEAGRFHEDEARYFFQQLVCGVSFCHAMQICHRDLKLENTLLDGSPAPRLKICDFGYSKSSVLHSRPKSTVGTPAYIAPEVLSRREYDGKHADVWSCGVTLYVMLVGAYPFEDPKDPKNFRKTISVCCLLLCNSQATNLIRLDCVSACVQRIMSVQYKIPEYVHVSQNCRHLLSRIFVANPYKVRIFLSIKFTNSAAAVVSRGRGILTNIQQPTAEDHHERDQEPPLVPQEPAAGAQGGGAGGLLHPPGWGRSQQQQWQSQCQWQQQQQQQWQSQCQCQCQWEQQQQQQLLRHFLLRAERGGDHADRAGGADGAQARQARLRLRLGRRLRRRAIRRRGGGSTRAGRRPRRLRQDGQAGARQRRLRHGQAPNLILPLPCFRIDFC</sequence>
<dbReference type="PANTHER" id="PTHR24343">
    <property type="entry name" value="SERINE/THREONINE KINASE"/>
    <property type="match status" value="1"/>
</dbReference>
<dbReference type="SMART" id="SM00220">
    <property type="entry name" value="S_TKc"/>
    <property type="match status" value="1"/>
</dbReference>
<evidence type="ECO:0000256" key="2">
    <source>
        <dbReference type="ARBA" id="ARBA00022527"/>
    </source>
</evidence>
<name>A0ABC9CQS9_9POAL</name>
<dbReference type="Gene3D" id="1.10.510.10">
    <property type="entry name" value="Transferase(Phosphotransferase) domain 1"/>
    <property type="match status" value="1"/>
</dbReference>
<evidence type="ECO:0000256" key="5">
    <source>
        <dbReference type="ARBA" id="ARBA00022682"/>
    </source>
</evidence>
<dbReference type="PROSITE" id="PS00107">
    <property type="entry name" value="PROTEIN_KINASE_ATP"/>
    <property type="match status" value="1"/>
</dbReference>
<dbReference type="InterPro" id="IPR017441">
    <property type="entry name" value="Protein_kinase_ATP_BS"/>
</dbReference>
<protein>
    <recommendedName>
        <fullName evidence="1">non-specific serine/threonine protein kinase</fullName>
        <ecNumber evidence="1">2.7.11.1</ecNumber>
    </recommendedName>
</protein>
<dbReference type="PANTHER" id="PTHR24343:SF521">
    <property type="entry name" value="SERINE_THREONINE-PROTEIN KINASE SAPK5"/>
    <property type="match status" value="1"/>
</dbReference>
<comment type="similarity">
    <text evidence="12">Belongs to the protein kinase superfamily.</text>
</comment>
<feature type="compositionally biased region" description="Basic residues" evidence="13">
    <location>
        <begin position="422"/>
        <end position="439"/>
    </location>
</feature>
<comment type="catalytic activity">
    <reaction evidence="10">
        <text>L-seryl-[protein] + ATP = O-phospho-L-seryl-[protein] + ADP + H(+)</text>
        <dbReference type="Rhea" id="RHEA:17989"/>
        <dbReference type="Rhea" id="RHEA-COMP:9863"/>
        <dbReference type="Rhea" id="RHEA-COMP:11604"/>
        <dbReference type="ChEBI" id="CHEBI:15378"/>
        <dbReference type="ChEBI" id="CHEBI:29999"/>
        <dbReference type="ChEBI" id="CHEBI:30616"/>
        <dbReference type="ChEBI" id="CHEBI:83421"/>
        <dbReference type="ChEBI" id="CHEBI:456216"/>
        <dbReference type="EC" id="2.7.11.1"/>
    </reaction>
</comment>
<dbReference type="FunFam" id="1.10.510.10:FF:000132">
    <property type="entry name" value="Serine/threonine-protein kinase SRK2A"/>
    <property type="match status" value="1"/>
</dbReference>
<reference evidence="16" key="1">
    <citation type="submission" date="2024-06" db="EMBL/GenBank/DDBJ databases">
        <authorList>
            <person name="Ryan C."/>
        </authorList>
    </citation>
    <scope>NUCLEOTIDE SEQUENCE [LARGE SCALE GENOMIC DNA]</scope>
</reference>
<dbReference type="InterPro" id="IPR011009">
    <property type="entry name" value="Kinase-like_dom_sf"/>
</dbReference>
<dbReference type="SUPFAM" id="SSF56112">
    <property type="entry name" value="Protein kinase-like (PK-like)"/>
    <property type="match status" value="1"/>
</dbReference>
<comment type="catalytic activity">
    <reaction evidence="9">
        <text>L-threonyl-[protein] + ATP = O-phospho-L-threonyl-[protein] + ADP + H(+)</text>
        <dbReference type="Rhea" id="RHEA:46608"/>
        <dbReference type="Rhea" id="RHEA-COMP:11060"/>
        <dbReference type="Rhea" id="RHEA-COMP:11605"/>
        <dbReference type="ChEBI" id="CHEBI:15378"/>
        <dbReference type="ChEBI" id="CHEBI:30013"/>
        <dbReference type="ChEBI" id="CHEBI:30616"/>
        <dbReference type="ChEBI" id="CHEBI:61977"/>
        <dbReference type="ChEBI" id="CHEBI:456216"/>
        <dbReference type="EC" id="2.7.11.1"/>
    </reaction>
</comment>
<evidence type="ECO:0000256" key="9">
    <source>
        <dbReference type="ARBA" id="ARBA00047899"/>
    </source>
</evidence>
<evidence type="ECO:0000256" key="8">
    <source>
        <dbReference type="ARBA" id="ARBA00022840"/>
    </source>
</evidence>
<dbReference type="Proteomes" id="UP001497457">
    <property type="component" value="Chromosome 30rd"/>
</dbReference>